<protein>
    <submittedName>
        <fullName evidence="1">Uncharacterized protein</fullName>
    </submittedName>
</protein>
<evidence type="ECO:0000313" key="2">
    <source>
        <dbReference type="Proteomes" id="UP001150924"/>
    </source>
</evidence>
<accession>A0A9X3EYI3</accession>
<dbReference type="RefSeq" id="WP_267775175.1">
    <property type="nucleotide sequence ID" value="NZ_JAPNKE010000002.1"/>
</dbReference>
<dbReference type="AlphaFoldDB" id="A0A9X3EYI3"/>
<comment type="caution">
    <text evidence="1">The sequence shown here is derived from an EMBL/GenBank/DDBJ whole genome shotgun (WGS) entry which is preliminary data.</text>
</comment>
<evidence type="ECO:0000313" key="1">
    <source>
        <dbReference type="EMBL" id="MCY1011859.1"/>
    </source>
</evidence>
<gene>
    <name evidence="1" type="ORF">OV079_41150</name>
</gene>
<proteinExistence type="predicted"/>
<name>A0A9X3EYI3_9BACT</name>
<reference evidence="1" key="1">
    <citation type="submission" date="2022-11" db="EMBL/GenBank/DDBJ databases">
        <title>Minimal conservation of predation-associated metabolite biosynthetic gene clusters underscores biosynthetic potential of Myxococcota including descriptions for ten novel species: Archangium lansinium sp. nov., Myxococcus landrumus sp. nov., Nannocystis bai.</title>
        <authorList>
            <person name="Ahearne A."/>
            <person name="Stevens C."/>
            <person name="Phillips K."/>
        </authorList>
    </citation>
    <scope>NUCLEOTIDE SEQUENCE</scope>
    <source>
        <strain evidence="1">Na p29</strain>
    </source>
</reference>
<dbReference type="EMBL" id="JAPNKE010000002">
    <property type="protein sequence ID" value="MCY1011859.1"/>
    <property type="molecule type" value="Genomic_DNA"/>
</dbReference>
<keyword evidence="2" id="KW-1185">Reference proteome</keyword>
<dbReference type="Proteomes" id="UP001150924">
    <property type="component" value="Unassembled WGS sequence"/>
</dbReference>
<organism evidence="1 2">
    <name type="scientific">Nannocystis pusilla</name>
    <dbReference type="NCBI Taxonomy" id="889268"/>
    <lineage>
        <taxon>Bacteria</taxon>
        <taxon>Pseudomonadati</taxon>
        <taxon>Myxococcota</taxon>
        <taxon>Polyangia</taxon>
        <taxon>Nannocystales</taxon>
        <taxon>Nannocystaceae</taxon>
        <taxon>Nannocystis</taxon>
    </lineage>
</organism>
<sequence>MALRRAPGRQALSLWASRSPVLAELPLTWDGGPAALEVELEVDRMEWGNKLSLVVADGDQEPWLAATVGGFGQSDRPETRVSLGSQEPVLVVQDGATVRVRMAVYPGLATTIRELESGEQRRRLVSAWNDATRTPPPGPLSLRVLAEAVEPDFVGHVWVRSLRLTGFTSDSAAASADATAWLLAEGELAAAVQASTSAAPGSAQQVWRIDAWLGLGEVERAAADIRTFLAVVGESDPVYDALHQRLRRGDAAAWLAARASFGPRLVDLVLDPSVSLSLRPEDVDVVLHHLAATDPRAAPEDPLELQRLVTIDYARGLALTRAGRLSAAREAFGAAYARVTADRTFPARDKLHTRLLAEQLDLAAAMEDRAAALRWIDAALTTSETPYLALERMQSHPGLSRLFGPEVWAQLKAQVVAARP</sequence>